<dbReference type="AlphaFoldDB" id="A0A3B1BU91"/>
<dbReference type="NCBIfam" id="TIGR00095">
    <property type="entry name" value="16S rRNA (guanine(966)-N(2))-methyltransferase RsmD"/>
    <property type="match status" value="1"/>
</dbReference>
<dbReference type="InterPro" id="IPR002052">
    <property type="entry name" value="DNA_methylase_N6_adenine_CS"/>
</dbReference>
<dbReference type="PANTHER" id="PTHR43542:SF1">
    <property type="entry name" value="METHYLTRANSFERASE"/>
    <property type="match status" value="1"/>
</dbReference>
<dbReference type="Gene3D" id="3.40.50.150">
    <property type="entry name" value="Vaccinia Virus protein VP39"/>
    <property type="match status" value="1"/>
</dbReference>
<dbReference type="PIRSF" id="PIRSF004553">
    <property type="entry name" value="CHP00095"/>
    <property type="match status" value="1"/>
</dbReference>
<dbReference type="PROSITE" id="PS00092">
    <property type="entry name" value="N6_MTASE"/>
    <property type="match status" value="1"/>
</dbReference>
<organism evidence="3">
    <name type="scientific">hydrothermal vent metagenome</name>
    <dbReference type="NCBI Taxonomy" id="652676"/>
    <lineage>
        <taxon>unclassified sequences</taxon>
        <taxon>metagenomes</taxon>
        <taxon>ecological metagenomes</taxon>
    </lineage>
</organism>
<evidence type="ECO:0000313" key="3">
    <source>
        <dbReference type="EMBL" id="VAX08237.1"/>
    </source>
</evidence>
<protein>
    <submittedName>
        <fullName evidence="3">16S rRNA (Guanine(966)-N(2))-methyltransferase</fullName>
        <ecNumber evidence="3">2.1.1.171</ecNumber>
    </submittedName>
</protein>
<dbReference type="GO" id="GO:0052913">
    <property type="term" value="F:16S rRNA (guanine(966)-N(2))-methyltransferase activity"/>
    <property type="evidence" value="ECO:0007669"/>
    <property type="project" value="UniProtKB-EC"/>
</dbReference>
<gene>
    <name evidence="3" type="ORF">MNBD_GAMMA25-490</name>
</gene>
<evidence type="ECO:0000256" key="1">
    <source>
        <dbReference type="ARBA" id="ARBA00022603"/>
    </source>
</evidence>
<dbReference type="SUPFAM" id="SSF53335">
    <property type="entry name" value="S-adenosyl-L-methionine-dependent methyltransferases"/>
    <property type="match status" value="1"/>
</dbReference>
<keyword evidence="2 3" id="KW-0808">Transferase</keyword>
<dbReference type="PANTHER" id="PTHR43542">
    <property type="entry name" value="METHYLTRANSFERASE"/>
    <property type="match status" value="1"/>
</dbReference>
<sequence length="197" mass="22141">MRRKNTTTKKTRNQLRIIGGHWRGRKLDFPDTPGLRPTPDRVRETLFNWLTPMIRGSRCLDLFAGSGALGFEALSRGAANVILVDSQALVIAALQKNLALLQAKHATQLQQSDALHALSSLDTKFDLIFLDPPYHQGLLQPCIDAIFQQELLSLSGYLYFETSEDETTPTLPEAWSIHRQKSAGQVNYYLVRHVDQG</sequence>
<proteinExistence type="predicted"/>
<dbReference type="EC" id="2.1.1.171" evidence="3"/>
<dbReference type="InterPro" id="IPR029063">
    <property type="entry name" value="SAM-dependent_MTases_sf"/>
</dbReference>
<keyword evidence="1 3" id="KW-0489">Methyltransferase</keyword>
<reference evidence="3" key="1">
    <citation type="submission" date="2018-06" db="EMBL/GenBank/DDBJ databases">
        <authorList>
            <person name="Zhirakovskaya E."/>
        </authorList>
    </citation>
    <scope>NUCLEOTIDE SEQUENCE</scope>
</reference>
<dbReference type="GO" id="GO:0003676">
    <property type="term" value="F:nucleic acid binding"/>
    <property type="evidence" value="ECO:0007669"/>
    <property type="project" value="InterPro"/>
</dbReference>
<name>A0A3B1BU91_9ZZZZ</name>
<dbReference type="InterPro" id="IPR004398">
    <property type="entry name" value="RNA_MeTrfase_RsmD"/>
</dbReference>
<dbReference type="Pfam" id="PF03602">
    <property type="entry name" value="Cons_hypoth95"/>
    <property type="match status" value="1"/>
</dbReference>
<dbReference type="EMBL" id="UOFY01000027">
    <property type="protein sequence ID" value="VAX08237.1"/>
    <property type="molecule type" value="Genomic_DNA"/>
</dbReference>
<accession>A0A3B1BU91</accession>
<evidence type="ECO:0000256" key="2">
    <source>
        <dbReference type="ARBA" id="ARBA00022679"/>
    </source>
</evidence>
<dbReference type="CDD" id="cd02440">
    <property type="entry name" value="AdoMet_MTases"/>
    <property type="match status" value="1"/>
</dbReference>